<dbReference type="Gene3D" id="3.30.9.10">
    <property type="entry name" value="D-Amino Acid Oxidase, subunit A, domain 2"/>
    <property type="match status" value="1"/>
</dbReference>
<dbReference type="GO" id="GO:0016491">
    <property type="term" value="F:oxidoreductase activity"/>
    <property type="evidence" value="ECO:0007669"/>
    <property type="project" value="UniProtKB-KW"/>
</dbReference>
<dbReference type="SMR" id="D3FBJ0"/>
<dbReference type="InterPro" id="IPR006076">
    <property type="entry name" value="FAD-dep_OxRdtase"/>
</dbReference>
<dbReference type="InterPro" id="IPR036188">
    <property type="entry name" value="FAD/NAD-bd_sf"/>
</dbReference>
<accession>D3FBJ0</accession>
<dbReference type="Proteomes" id="UP000008229">
    <property type="component" value="Chromosome"/>
</dbReference>
<feature type="domain" description="FAD dependent oxidoreductase" evidence="2">
    <location>
        <begin position="18"/>
        <end position="362"/>
    </location>
</feature>
<keyword evidence="4" id="KW-1185">Reference proteome</keyword>
<evidence type="ECO:0000313" key="3">
    <source>
        <dbReference type="EMBL" id="ADB49359.1"/>
    </source>
</evidence>
<dbReference type="HOGENOM" id="CLU_007884_4_5_11"/>
<dbReference type="EMBL" id="CP001854">
    <property type="protein sequence ID" value="ADB49359.1"/>
    <property type="molecule type" value="Genomic_DNA"/>
</dbReference>
<dbReference type="AlphaFoldDB" id="D3FBJ0"/>
<evidence type="ECO:0000259" key="2">
    <source>
        <dbReference type="Pfam" id="PF01266"/>
    </source>
</evidence>
<sequence length="393" mass="42062">MLAAMSSSLNDTTVSTADVAIVGAGITGLSVAWHLVQRGLSVTTFDGRGIGSGATAIQPGGVRQQWGTEVACKMAREAFAFYGQIGERLQPAVDPGMTACGYLFVAQGEAELAAQRERLALQNRLGIPSREVTPAEAGELVEGLDASNIIGGVWCDQDGYFDRPLAVVGAFHEASLREGARFLDKRVERIVRDGEGWRLELRGGLIARAAKVVVAAAWDTPALLSPLGIELPIEREPKYLFYSDPIRERLLEPLVIAPERHFAAKQLADGSVLASDLGAGGAERPDENREIWHSNVRRAITELLPILEYVSFPVLVEGFYDVTPDRQPVLGPLDGQDGLFVAAGLNGRGLMMAPTIGRVIADGVVNGRMEPEMAPLAASRFADGTLTPELQVV</sequence>
<dbReference type="Pfam" id="PF01266">
    <property type="entry name" value="DAO"/>
    <property type="match status" value="1"/>
</dbReference>
<gene>
    <name evidence="3" type="ordered locus">Cwoe_0926</name>
</gene>
<dbReference type="GO" id="GO:0005737">
    <property type="term" value="C:cytoplasm"/>
    <property type="evidence" value="ECO:0007669"/>
    <property type="project" value="TreeGrafter"/>
</dbReference>
<evidence type="ECO:0000313" key="4">
    <source>
        <dbReference type="Proteomes" id="UP000008229"/>
    </source>
</evidence>
<organism evidence="3 4">
    <name type="scientific">Conexibacter woesei (strain DSM 14684 / CCUG 47730 / CIP 108061 / JCM 11494 / NBRC 100937 / ID131577)</name>
    <dbReference type="NCBI Taxonomy" id="469383"/>
    <lineage>
        <taxon>Bacteria</taxon>
        <taxon>Bacillati</taxon>
        <taxon>Actinomycetota</taxon>
        <taxon>Thermoleophilia</taxon>
        <taxon>Solirubrobacterales</taxon>
        <taxon>Conexibacteraceae</taxon>
        <taxon>Conexibacter</taxon>
    </lineage>
</organism>
<dbReference type="STRING" id="469383.Cwoe_0926"/>
<evidence type="ECO:0000256" key="1">
    <source>
        <dbReference type="ARBA" id="ARBA00023002"/>
    </source>
</evidence>
<keyword evidence="1" id="KW-0560">Oxidoreductase</keyword>
<name>D3FBJ0_CONWI</name>
<dbReference type="PANTHER" id="PTHR13847:SF287">
    <property type="entry name" value="FAD-DEPENDENT OXIDOREDUCTASE DOMAIN-CONTAINING PROTEIN 1"/>
    <property type="match status" value="1"/>
</dbReference>
<protein>
    <submittedName>
        <fullName evidence="3">FAD dependent oxidoreductase</fullName>
    </submittedName>
</protein>
<dbReference type="eggNOG" id="COG0665">
    <property type="taxonomic scope" value="Bacteria"/>
</dbReference>
<reference evidence="4" key="2">
    <citation type="submission" date="2010-01" db="EMBL/GenBank/DDBJ databases">
        <title>The complete genome of Conexibacter woesei DSM 14684.</title>
        <authorList>
            <consortium name="US DOE Joint Genome Institute (JGI-PGF)"/>
            <person name="Lucas S."/>
            <person name="Copeland A."/>
            <person name="Lapidus A."/>
            <person name="Glavina del Rio T."/>
            <person name="Dalin E."/>
            <person name="Tice H."/>
            <person name="Bruce D."/>
            <person name="Goodwin L."/>
            <person name="Pitluck S."/>
            <person name="Kyrpides N."/>
            <person name="Mavromatis K."/>
            <person name="Ivanova N."/>
            <person name="Mikhailova N."/>
            <person name="Chertkov O."/>
            <person name="Brettin T."/>
            <person name="Detter J.C."/>
            <person name="Han C."/>
            <person name="Larimer F."/>
            <person name="Land M."/>
            <person name="Hauser L."/>
            <person name="Markowitz V."/>
            <person name="Cheng J.-F."/>
            <person name="Hugenholtz P."/>
            <person name="Woyke T."/>
            <person name="Wu D."/>
            <person name="Pukall R."/>
            <person name="Steenblock K."/>
            <person name="Schneider S."/>
            <person name="Klenk H.-P."/>
            <person name="Eisen J.A."/>
        </authorList>
    </citation>
    <scope>NUCLEOTIDE SEQUENCE [LARGE SCALE GENOMIC DNA]</scope>
    <source>
        <strain evidence="4">DSM 14684 / CIP 108061 / JCM 11494 / NBRC 100937 / ID131577</strain>
    </source>
</reference>
<dbReference type="SUPFAM" id="SSF51905">
    <property type="entry name" value="FAD/NAD(P)-binding domain"/>
    <property type="match status" value="1"/>
</dbReference>
<proteinExistence type="predicted"/>
<dbReference type="PANTHER" id="PTHR13847">
    <property type="entry name" value="SARCOSINE DEHYDROGENASE-RELATED"/>
    <property type="match status" value="1"/>
</dbReference>
<reference evidence="3 4" key="1">
    <citation type="journal article" date="2010" name="Stand. Genomic Sci.">
        <title>Complete genome sequence of Conexibacter woesei type strain (ID131577).</title>
        <authorList>
            <person name="Pukall R."/>
            <person name="Lapidus A."/>
            <person name="Glavina Del Rio T."/>
            <person name="Copeland A."/>
            <person name="Tice H."/>
            <person name="Cheng J.-F."/>
            <person name="Lucas S."/>
            <person name="Chen F."/>
            <person name="Nolan M."/>
            <person name="Bruce D."/>
            <person name="Goodwin L."/>
            <person name="Pitluck S."/>
            <person name="Mavromatis K."/>
            <person name="Ivanova N."/>
            <person name="Ovchinnikova G."/>
            <person name="Pati A."/>
            <person name="Chen A."/>
            <person name="Palaniappan K."/>
            <person name="Land M."/>
            <person name="Hauser L."/>
            <person name="Chang Y.-J."/>
            <person name="Jeffries C.D."/>
            <person name="Chain P."/>
            <person name="Meincke L."/>
            <person name="Sims D."/>
            <person name="Brettin T."/>
            <person name="Detter J.C."/>
            <person name="Rohde M."/>
            <person name="Goeker M."/>
            <person name="Bristow J."/>
            <person name="Eisen J.A."/>
            <person name="Markowitz V."/>
            <person name="Kyrpides N.C."/>
            <person name="Klenk H.-P."/>
            <person name="Hugenholtz P."/>
        </authorList>
    </citation>
    <scope>NUCLEOTIDE SEQUENCE [LARGE SCALE GENOMIC DNA]</scope>
    <source>
        <strain evidence="4">DSM 14684 / CIP 108061 / JCM 11494 / NBRC 100937 / ID131577</strain>
    </source>
</reference>
<dbReference type="KEGG" id="cwo:Cwoe_0926"/>
<dbReference type="Gene3D" id="3.50.50.60">
    <property type="entry name" value="FAD/NAD(P)-binding domain"/>
    <property type="match status" value="1"/>
</dbReference>